<organism evidence="2 3">
    <name type="scientific">Methyloligella halotolerans</name>
    <dbReference type="NCBI Taxonomy" id="1177755"/>
    <lineage>
        <taxon>Bacteria</taxon>
        <taxon>Pseudomonadati</taxon>
        <taxon>Pseudomonadota</taxon>
        <taxon>Alphaproteobacteria</taxon>
        <taxon>Hyphomicrobiales</taxon>
        <taxon>Hyphomicrobiaceae</taxon>
        <taxon>Methyloligella</taxon>
    </lineage>
</organism>
<dbReference type="AlphaFoldDB" id="A0A1E2S014"/>
<dbReference type="EMBL" id="MASI01000002">
    <property type="protein sequence ID" value="ODA67811.1"/>
    <property type="molecule type" value="Genomic_DNA"/>
</dbReference>
<keyword evidence="2" id="KW-0808">Transferase</keyword>
<dbReference type="OrthoDB" id="7444642at2"/>
<dbReference type="Proteomes" id="UP000095087">
    <property type="component" value="Unassembled WGS sequence"/>
</dbReference>
<evidence type="ECO:0000256" key="1">
    <source>
        <dbReference type="SAM" id="MobiDB-lite"/>
    </source>
</evidence>
<proteinExistence type="predicted"/>
<dbReference type="InterPro" id="IPR027417">
    <property type="entry name" value="P-loop_NTPase"/>
</dbReference>
<dbReference type="RefSeq" id="WP_069094380.1">
    <property type="nucleotide sequence ID" value="NZ_MASI01000002.1"/>
</dbReference>
<evidence type="ECO:0000313" key="3">
    <source>
        <dbReference type="Proteomes" id="UP000095087"/>
    </source>
</evidence>
<dbReference type="InterPro" id="IPR005331">
    <property type="entry name" value="Sulfotransferase"/>
</dbReference>
<dbReference type="Gene3D" id="3.40.50.300">
    <property type="entry name" value="P-loop containing nucleotide triphosphate hydrolases"/>
    <property type="match status" value="1"/>
</dbReference>
<dbReference type="STRING" id="1177755.A7A08_00977"/>
<accession>A0A1E2S014</accession>
<feature type="region of interest" description="Disordered" evidence="1">
    <location>
        <begin position="291"/>
        <end position="321"/>
    </location>
</feature>
<dbReference type="SUPFAM" id="SSF52540">
    <property type="entry name" value="P-loop containing nucleoside triphosphate hydrolases"/>
    <property type="match status" value="1"/>
</dbReference>
<dbReference type="Pfam" id="PF03567">
    <property type="entry name" value="Sulfotransfer_2"/>
    <property type="match status" value="1"/>
</dbReference>
<evidence type="ECO:0000313" key="2">
    <source>
        <dbReference type="EMBL" id="ODA67811.1"/>
    </source>
</evidence>
<sequence>MLVENPDKFQGAPLLAGGEDAPVYYLFHVPKCAGRTIDRHLSLYAQEGRYFRAKKRKGVSRLFSPRHTLAGMPDPRQLNAISSHYLGASVEALCEGREIRRAMLLRDPVSHMVSYYNYRMQRYIAQGMQPYSFELAYRATQRDFITHYILRNFLEIPLPRLWLMTRPEKWALVNGFLSRFWFVGDYRKCSELVEAMASDLGVPSRAVPQNTCSTHSSHPSWRPLSVSDLSPEMIRQIREENSLDQRLWQTWRGAGLDVQNVNEMALMSPAKLQFSLHEATRLVHQVRRRFARRRSVGDDSAPTSGLDTGPAEATPGAIQAG</sequence>
<dbReference type="GO" id="GO:0016020">
    <property type="term" value="C:membrane"/>
    <property type="evidence" value="ECO:0007669"/>
    <property type="project" value="InterPro"/>
</dbReference>
<reference evidence="2 3" key="1">
    <citation type="submission" date="2016-07" db="EMBL/GenBank/DDBJ databases">
        <title>Draft genome sequence of Methyloligella halotolerans C2T (VKM B-2706T=CCUG 61687T=DSM 25045T), a halotolerant polyhydroxybutyrate accumulating methylotroph.</title>
        <authorList>
            <person name="Vasilenko O.V."/>
            <person name="Doronina N.V."/>
            <person name="Poroshina M.N."/>
            <person name="Tarlachkov S.V."/>
            <person name="Trotsenko Y.A."/>
        </authorList>
    </citation>
    <scope>NUCLEOTIDE SEQUENCE [LARGE SCALE GENOMIC DNA]</scope>
    <source>
        <strain evidence="2 3">VKM B-2706</strain>
    </source>
</reference>
<dbReference type="GO" id="GO:0008146">
    <property type="term" value="F:sulfotransferase activity"/>
    <property type="evidence" value="ECO:0007669"/>
    <property type="project" value="InterPro"/>
</dbReference>
<protein>
    <submittedName>
        <fullName evidence="2">Sulfotransferase family protein</fullName>
    </submittedName>
</protein>
<keyword evidence="3" id="KW-1185">Reference proteome</keyword>
<comment type="caution">
    <text evidence="2">The sequence shown here is derived from an EMBL/GenBank/DDBJ whole genome shotgun (WGS) entry which is preliminary data.</text>
</comment>
<gene>
    <name evidence="2" type="ORF">A7A08_00977</name>
</gene>
<name>A0A1E2S014_9HYPH</name>